<evidence type="ECO:0008006" key="4">
    <source>
        <dbReference type="Google" id="ProtNLM"/>
    </source>
</evidence>
<feature type="transmembrane region" description="Helical" evidence="1">
    <location>
        <begin position="44"/>
        <end position="63"/>
    </location>
</feature>
<sequence>MKPSASPRPLRAVITPSSRAVLCLWAALPGVFLAPFAFWQGPGWGLAFCGAWGGLVWFLGYRAGHFSAEVGHRALVLRIEGLFPVRRVLPRQSITSALAFRTPLLRLAGAAVLILFTPGCWTVLPGIPAGQAEEFCAVLLGDKPPEAAP</sequence>
<accession>A0A9E2KLR0</accession>
<comment type="caution">
    <text evidence="2">The sequence shown here is derived from an EMBL/GenBank/DDBJ whole genome shotgun (WGS) entry which is preliminary data.</text>
</comment>
<protein>
    <recommendedName>
        <fullName evidence="4">DUF304 domain-containing protein</fullName>
    </recommendedName>
</protein>
<evidence type="ECO:0000256" key="1">
    <source>
        <dbReference type="SAM" id="Phobius"/>
    </source>
</evidence>
<reference evidence="2" key="1">
    <citation type="journal article" date="2021" name="PeerJ">
        <title>Extensive microbial diversity within the chicken gut microbiome revealed by metagenomics and culture.</title>
        <authorList>
            <person name="Gilroy R."/>
            <person name="Ravi A."/>
            <person name="Getino M."/>
            <person name="Pursley I."/>
            <person name="Horton D.L."/>
            <person name="Alikhan N.F."/>
            <person name="Baker D."/>
            <person name="Gharbi K."/>
            <person name="Hall N."/>
            <person name="Watson M."/>
            <person name="Adriaenssens E.M."/>
            <person name="Foster-Nyarko E."/>
            <person name="Jarju S."/>
            <person name="Secka A."/>
            <person name="Antonio M."/>
            <person name="Oren A."/>
            <person name="Chaudhuri R.R."/>
            <person name="La Ragione R."/>
            <person name="Hildebrand F."/>
            <person name="Pallen M.J."/>
        </authorList>
    </citation>
    <scope>NUCLEOTIDE SEQUENCE</scope>
    <source>
        <strain evidence="2">742</strain>
    </source>
</reference>
<gene>
    <name evidence="2" type="ORF">H9864_08450</name>
</gene>
<feature type="transmembrane region" description="Helical" evidence="1">
    <location>
        <begin position="20"/>
        <end position="38"/>
    </location>
</feature>
<name>A0A9E2KLR0_9FIRM</name>
<keyword evidence="1" id="KW-1133">Transmembrane helix</keyword>
<feature type="transmembrane region" description="Helical" evidence="1">
    <location>
        <begin position="104"/>
        <end position="124"/>
    </location>
</feature>
<keyword evidence="1" id="KW-0472">Membrane</keyword>
<evidence type="ECO:0000313" key="3">
    <source>
        <dbReference type="Proteomes" id="UP000824178"/>
    </source>
</evidence>
<reference evidence="2" key="2">
    <citation type="submission" date="2021-04" db="EMBL/GenBank/DDBJ databases">
        <authorList>
            <person name="Gilroy R."/>
        </authorList>
    </citation>
    <scope>NUCLEOTIDE SEQUENCE</scope>
    <source>
        <strain evidence="2">742</strain>
    </source>
</reference>
<dbReference type="Proteomes" id="UP000824178">
    <property type="component" value="Unassembled WGS sequence"/>
</dbReference>
<organism evidence="2 3">
    <name type="scientific">Candidatus Faecalibacterium intestinavium</name>
    <dbReference type="NCBI Taxonomy" id="2838580"/>
    <lineage>
        <taxon>Bacteria</taxon>
        <taxon>Bacillati</taxon>
        <taxon>Bacillota</taxon>
        <taxon>Clostridia</taxon>
        <taxon>Eubacteriales</taxon>
        <taxon>Oscillospiraceae</taxon>
        <taxon>Faecalibacterium</taxon>
    </lineage>
</organism>
<dbReference type="AlphaFoldDB" id="A0A9E2KLR0"/>
<evidence type="ECO:0000313" key="2">
    <source>
        <dbReference type="EMBL" id="MBU3820378.1"/>
    </source>
</evidence>
<dbReference type="EMBL" id="JAHLFH010000179">
    <property type="protein sequence ID" value="MBU3820378.1"/>
    <property type="molecule type" value="Genomic_DNA"/>
</dbReference>
<keyword evidence="1" id="KW-0812">Transmembrane</keyword>
<proteinExistence type="predicted"/>